<protein>
    <submittedName>
        <fullName evidence="2">Uncharacterized protein</fullName>
    </submittedName>
</protein>
<dbReference type="EMBL" id="FQVO01000003">
    <property type="protein sequence ID" value="SHE72282.1"/>
    <property type="molecule type" value="Genomic_DNA"/>
</dbReference>
<proteinExistence type="predicted"/>
<dbReference type="OrthoDB" id="795005at2"/>
<organism evidence="2 3">
    <name type="scientific">Chryseobacterium takakiae</name>
    <dbReference type="NCBI Taxonomy" id="1302685"/>
    <lineage>
        <taxon>Bacteria</taxon>
        <taxon>Pseudomonadati</taxon>
        <taxon>Bacteroidota</taxon>
        <taxon>Flavobacteriia</taxon>
        <taxon>Flavobacteriales</taxon>
        <taxon>Weeksellaceae</taxon>
        <taxon>Chryseobacterium group</taxon>
        <taxon>Chryseobacterium</taxon>
    </lineage>
</organism>
<dbReference type="STRING" id="1302685.SAMN05444408_103282"/>
<name>A0A1M4VTY7_9FLAO</name>
<gene>
    <name evidence="2" type="ORF">SAMN05444408_103282</name>
</gene>
<feature type="transmembrane region" description="Helical" evidence="1">
    <location>
        <begin position="48"/>
        <end position="67"/>
    </location>
</feature>
<reference evidence="3" key="1">
    <citation type="submission" date="2016-11" db="EMBL/GenBank/DDBJ databases">
        <authorList>
            <person name="Varghese N."/>
            <person name="Submissions S."/>
        </authorList>
    </citation>
    <scope>NUCLEOTIDE SEQUENCE [LARGE SCALE GENOMIC DNA]</scope>
    <source>
        <strain evidence="3">DSM 26898</strain>
    </source>
</reference>
<dbReference type="RefSeq" id="WP_072883939.1">
    <property type="nucleotide sequence ID" value="NZ_FQVO01000003.1"/>
</dbReference>
<evidence type="ECO:0000313" key="2">
    <source>
        <dbReference type="EMBL" id="SHE72282.1"/>
    </source>
</evidence>
<feature type="transmembrane region" description="Helical" evidence="1">
    <location>
        <begin position="156"/>
        <end position="174"/>
    </location>
</feature>
<feature type="transmembrane region" description="Helical" evidence="1">
    <location>
        <begin position="132"/>
        <end position="150"/>
    </location>
</feature>
<dbReference type="AlphaFoldDB" id="A0A1M4VTY7"/>
<sequence>MKILFEYALPTAIFIFGMWLAVKTDLLKDTQTGNNETEKTFSFSRSQLFYWTMIVIICLCAGMGNNGNFDLLLKLKEPSILLLLGISVGTASVATYIDNEIPNPKKNTDSKGFIKDILSDAGGISVHRYQALLFNIIFGLVFVCQFITNTTEFPVFDNYALALMGTSSAGYLLVKTNEKSYKSISQ</sequence>
<feature type="transmembrane region" description="Helical" evidence="1">
    <location>
        <begin position="79"/>
        <end position="97"/>
    </location>
</feature>
<feature type="transmembrane region" description="Helical" evidence="1">
    <location>
        <begin position="7"/>
        <end position="27"/>
    </location>
</feature>
<accession>A0A1M4VTY7</accession>
<keyword evidence="1" id="KW-1133">Transmembrane helix</keyword>
<dbReference type="Proteomes" id="UP000184236">
    <property type="component" value="Unassembled WGS sequence"/>
</dbReference>
<keyword evidence="1" id="KW-0472">Membrane</keyword>
<evidence type="ECO:0000256" key="1">
    <source>
        <dbReference type="SAM" id="Phobius"/>
    </source>
</evidence>
<evidence type="ECO:0000313" key="3">
    <source>
        <dbReference type="Proteomes" id="UP000184236"/>
    </source>
</evidence>
<keyword evidence="3" id="KW-1185">Reference proteome</keyword>
<keyword evidence="1" id="KW-0812">Transmembrane</keyword>